<evidence type="ECO:0000256" key="1">
    <source>
        <dbReference type="SAM" id="MobiDB-lite"/>
    </source>
</evidence>
<organism evidence="2 3">
    <name type="scientific">Trichonephila inaurata madagascariensis</name>
    <dbReference type="NCBI Taxonomy" id="2747483"/>
    <lineage>
        <taxon>Eukaryota</taxon>
        <taxon>Metazoa</taxon>
        <taxon>Ecdysozoa</taxon>
        <taxon>Arthropoda</taxon>
        <taxon>Chelicerata</taxon>
        <taxon>Arachnida</taxon>
        <taxon>Araneae</taxon>
        <taxon>Araneomorphae</taxon>
        <taxon>Entelegynae</taxon>
        <taxon>Araneoidea</taxon>
        <taxon>Nephilidae</taxon>
        <taxon>Trichonephila</taxon>
        <taxon>Trichonephila inaurata</taxon>
    </lineage>
</organism>
<proteinExistence type="predicted"/>
<feature type="region of interest" description="Disordered" evidence="1">
    <location>
        <begin position="20"/>
        <end position="77"/>
    </location>
</feature>
<accession>A0A8X6X6L2</accession>
<sequence>MFSKNIDGFTSKTSSTILETANIGIKSPNTTPVSTNAATKISKKSRPKERKSLKERSRRQGIQSGNESHLDIPSNDW</sequence>
<gene>
    <name evidence="2" type="ORF">TNIN_223371</name>
</gene>
<comment type="caution">
    <text evidence="2">The sequence shown here is derived from an EMBL/GenBank/DDBJ whole genome shotgun (WGS) entry which is preliminary data.</text>
</comment>
<evidence type="ECO:0000313" key="2">
    <source>
        <dbReference type="EMBL" id="GFY47978.1"/>
    </source>
</evidence>
<reference evidence="2" key="1">
    <citation type="submission" date="2020-08" db="EMBL/GenBank/DDBJ databases">
        <title>Multicomponent nature underlies the extraordinary mechanical properties of spider dragline silk.</title>
        <authorList>
            <person name="Kono N."/>
            <person name="Nakamura H."/>
            <person name="Mori M."/>
            <person name="Yoshida Y."/>
            <person name="Ohtoshi R."/>
            <person name="Malay A.D."/>
            <person name="Moran D.A.P."/>
            <person name="Tomita M."/>
            <person name="Numata K."/>
            <person name="Arakawa K."/>
        </authorList>
    </citation>
    <scope>NUCLEOTIDE SEQUENCE</scope>
</reference>
<feature type="compositionally biased region" description="Polar residues" evidence="1">
    <location>
        <begin position="27"/>
        <end position="39"/>
    </location>
</feature>
<name>A0A8X6X6L2_9ARAC</name>
<protein>
    <submittedName>
        <fullName evidence="2">Uncharacterized protein</fullName>
    </submittedName>
</protein>
<dbReference type="EMBL" id="BMAV01006252">
    <property type="protein sequence ID" value="GFY47978.1"/>
    <property type="molecule type" value="Genomic_DNA"/>
</dbReference>
<dbReference type="Proteomes" id="UP000886998">
    <property type="component" value="Unassembled WGS sequence"/>
</dbReference>
<evidence type="ECO:0000313" key="3">
    <source>
        <dbReference type="Proteomes" id="UP000886998"/>
    </source>
</evidence>
<dbReference type="AlphaFoldDB" id="A0A8X6X6L2"/>
<keyword evidence="3" id="KW-1185">Reference proteome</keyword>